<feature type="transmembrane region" description="Helical" evidence="2">
    <location>
        <begin position="76"/>
        <end position="100"/>
    </location>
</feature>
<keyword evidence="2" id="KW-1133">Transmembrane helix</keyword>
<keyword evidence="4" id="KW-1185">Reference proteome</keyword>
<evidence type="ECO:0000313" key="4">
    <source>
        <dbReference type="Proteomes" id="UP000791080"/>
    </source>
</evidence>
<dbReference type="EMBL" id="AUBJ02000001">
    <property type="protein sequence ID" value="MCP2333333.1"/>
    <property type="molecule type" value="Genomic_DNA"/>
</dbReference>
<dbReference type="Proteomes" id="UP000791080">
    <property type="component" value="Unassembled WGS sequence"/>
</dbReference>
<keyword evidence="2" id="KW-0812">Transmembrane</keyword>
<evidence type="ECO:0000313" key="3">
    <source>
        <dbReference type="EMBL" id="MCP2333333.1"/>
    </source>
</evidence>
<feature type="transmembrane region" description="Helical" evidence="2">
    <location>
        <begin position="141"/>
        <end position="165"/>
    </location>
</feature>
<proteinExistence type="predicted"/>
<feature type="transmembrane region" description="Helical" evidence="2">
    <location>
        <begin position="31"/>
        <end position="56"/>
    </location>
</feature>
<protein>
    <recommendedName>
        <fullName evidence="5">DUF2569 family protein</fullName>
    </recommendedName>
</protein>
<accession>A0ABT1JLE3</accession>
<comment type="caution">
    <text evidence="3">The sequence shown here is derived from an EMBL/GenBank/DDBJ whole genome shotgun (WGS) entry which is preliminary data.</text>
</comment>
<reference evidence="3 4" key="2">
    <citation type="submission" date="2022-06" db="EMBL/GenBank/DDBJ databases">
        <title>Genomic Encyclopedia of Type Strains, Phase I: the one thousand microbial genomes (KMG-I) project.</title>
        <authorList>
            <person name="Kyrpides N."/>
        </authorList>
    </citation>
    <scope>NUCLEOTIDE SEQUENCE [LARGE SCALE GENOMIC DNA]</scope>
    <source>
        <strain evidence="3 4">DSM 43889</strain>
    </source>
</reference>
<feature type="region of interest" description="Disordered" evidence="1">
    <location>
        <begin position="1"/>
        <end position="21"/>
    </location>
</feature>
<evidence type="ECO:0000256" key="1">
    <source>
        <dbReference type="SAM" id="MobiDB-lite"/>
    </source>
</evidence>
<reference evidence="3 4" key="1">
    <citation type="submission" date="2013-07" db="EMBL/GenBank/DDBJ databases">
        <authorList>
            <consortium name="DOE Joint Genome Institute"/>
            <person name="Reeve W."/>
            <person name="Huntemann M."/>
            <person name="Han J."/>
            <person name="Chen A."/>
            <person name="Kyrpides N."/>
            <person name="Mavromatis K."/>
            <person name="Markowitz V."/>
            <person name="Palaniappan K."/>
            <person name="Ivanova N."/>
            <person name="Schaumberg A."/>
            <person name="Pati A."/>
            <person name="Liolios K."/>
            <person name="Nordberg H.P."/>
            <person name="Cantor M.N."/>
            <person name="Hua S.X."/>
            <person name="Woyke T."/>
        </authorList>
    </citation>
    <scope>NUCLEOTIDE SEQUENCE [LARGE SCALE GENOMIC DNA]</scope>
    <source>
        <strain evidence="3 4">DSM 43889</strain>
    </source>
</reference>
<sequence length="174" mass="17984">MPPAGFGMAPPPLSDPEQRAGQRPASVNTAFFLWMGNAVLGILATVAMIVLLDTVVAREVAASGVSAELGESVTSLARSAAMVAATISAILAGLMILFVFKMRAGRNWARILLTVLGALSILGTLSDLGSLAANFEVGGPGILLGLLAIAQPLLVIGGLVMMYLADSNRYFRQS</sequence>
<organism evidence="3 4">
    <name type="scientific">Actinoalloteichus caeruleus DSM 43889</name>
    <dbReference type="NCBI Taxonomy" id="1120930"/>
    <lineage>
        <taxon>Bacteria</taxon>
        <taxon>Bacillati</taxon>
        <taxon>Actinomycetota</taxon>
        <taxon>Actinomycetes</taxon>
        <taxon>Pseudonocardiales</taxon>
        <taxon>Pseudonocardiaceae</taxon>
        <taxon>Actinoalloteichus</taxon>
        <taxon>Actinoalloteichus cyanogriseus</taxon>
    </lineage>
</organism>
<keyword evidence="2" id="KW-0472">Membrane</keyword>
<name>A0ABT1JLE3_ACTCY</name>
<evidence type="ECO:0008006" key="5">
    <source>
        <dbReference type="Google" id="ProtNLM"/>
    </source>
</evidence>
<gene>
    <name evidence="3" type="ORF">G443_003603</name>
</gene>
<evidence type="ECO:0000256" key="2">
    <source>
        <dbReference type="SAM" id="Phobius"/>
    </source>
</evidence>
<feature type="transmembrane region" description="Helical" evidence="2">
    <location>
        <begin position="112"/>
        <end position="135"/>
    </location>
</feature>
<feature type="compositionally biased region" description="Pro residues" evidence="1">
    <location>
        <begin position="1"/>
        <end position="14"/>
    </location>
</feature>